<protein>
    <submittedName>
        <fullName evidence="1">Uncharacterized protein</fullName>
    </submittedName>
</protein>
<dbReference type="RefSeq" id="WP_124737524.1">
    <property type="nucleotide sequence ID" value="NZ_CP034086.1"/>
</dbReference>
<sequence length="62" mass="6770">MRMIKKLEDRYARATTCHALKGPGAHQQTGGLEEINLHLVLSDRRTAGKARSRAAPLICVTG</sequence>
<gene>
    <name evidence="1" type="ORF">EHO51_02270</name>
</gene>
<evidence type="ECO:0000313" key="1">
    <source>
        <dbReference type="EMBL" id="AZG75658.1"/>
    </source>
</evidence>
<evidence type="ECO:0000313" key="2">
    <source>
        <dbReference type="Proteomes" id="UP000273982"/>
    </source>
</evidence>
<dbReference type="Proteomes" id="UP000273982">
    <property type="component" value="Chromosome"/>
</dbReference>
<organism evidence="1 2">
    <name type="scientific">Methylocystis rosea</name>
    <dbReference type="NCBI Taxonomy" id="173366"/>
    <lineage>
        <taxon>Bacteria</taxon>
        <taxon>Pseudomonadati</taxon>
        <taxon>Pseudomonadota</taxon>
        <taxon>Alphaproteobacteria</taxon>
        <taxon>Hyphomicrobiales</taxon>
        <taxon>Methylocystaceae</taxon>
        <taxon>Methylocystis</taxon>
    </lineage>
</organism>
<dbReference type="KEGG" id="mros:EHO51_02270"/>
<name>A0A3G8M404_9HYPH</name>
<accession>A0A3G8M404</accession>
<proteinExistence type="predicted"/>
<reference evidence="1 2" key="1">
    <citation type="submission" date="2018-11" db="EMBL/GenBank/DDBJ databases">
        <title>Genome squencing of methanotrophic bacteria isolated from alkaline groundwater in Korea.</title>
        <authorList>
            <person name="Nguyen L.N."/>
        </authorList>
    </citation>
    <scope>NUCLEOTIDE SEQUENCE [LARGE SCALE GENOMIC DNA]</scope>
    <source>
        <strain evidence="1 2">GW6</strain>
    </source>
</reference>
<dbReference type="EMBL" id="CP034086">
    <property type="protein sequence ID" value="AZG75658.1"/>
    <property type="molecule type" value="Genomic_DNA"/>
</dbReference>
<dbReference type="AlphaFoldDB" id="A0A3G8M404"/>